<dbReference type="PANTHER" id="PTHR43245:SF13">
    <property type="entry name" value="UDP-D-APIOSE_UDP-D-XYLOSE SYNTHASE 2"/>
    <property type="match status" value="1"/>
</dbReference>
<dbReference type="SUPFAM" id="SSF51735">
    <property type="entry name" value="NAD(P)-binding Rossmann-fold domains"/>
    <property type="match status" value="1"/>
</dbReference>
<dbReference type="AlphaFoldDB" id="A0A7J2U1Q8"/>
<proteinExistence type="predicted"/>
<reference evidence="2" key="1">
    <citation type="journal article" date="2020" name="mSystems">
        <title>Genome- and Community-Level Interaction Insights into Carbon Utilization and Element Cycling Functions of Hydrothermarchaeota in Hydrothermal Sediment.</title>
        <authorList>
            <person name="Zhou Z."/>
            <person name="Liu Y."/>
            <person name="Xu W."/>
            <person name="Pan J."/>
            <person name="Luo Z.H."/>
            <person name="Li M."/>
        </authorList>
    </citation>
    <scope>NUCLEOTIDE SEQUENCE [LARGE SCALE GENOMIC DNA]</scope>
    <source>
        <strain evidence="2">SpSt-125</strain>
    </source>
</reference>
<dbReference type="EMBL" id="DSEU01000029">
    <property type="protein sequence ID" value="HEM66748.1"/>
    <property type="molecule type" value="Genomic_DNA"/>
</dbReference>
<dbReference type="PRINTS" id="PR01713">
    <property type="entry name" value="NUCEPIMERASE"/>
</dbReference>
<evidence type="ECO:0000313" key="2">
    <source>
        <dbReference type="EMBL" id="HEM66748.1"/>
    </source>
</evidence>
<comment type="caution">
    <text evidence="2">The sequence shown here is derived from an EMBL/GenBank/DDBJ whole genome shotgun (WGS) entry which is preliminary data.</text>
</comment>
<dbReference type="Pfam" id="PF01370">
    <property type="entry name" value="Epimerase"/>
    <property type="match status" value="1"/>
</dbReference>
<evidence type="ECO:0000259" key="1">
    <source>
        <dbReference type="Pfam" id="PF01370"/>
    </source>
</evidence>
<gene>
    <name evidence="2" type="ORF">ENO26_04160</name>
</gene>
<sequence length="308" mass="33786">MECLRVLVTGGAGFIGSHLVKALLRAGHFVRVLDNFSTGSMDNIVDVARDVEIVVGDVRDYSVVEKCVRGVDVVIHLAALIDVAESIERPDLYFEVNVIGTHNIAKACRGVNVLIFASSSSVYGDPLKIPIPEDHLLSPRSPYAASKVAGEALIQAFSSIYGYRPIILRIFNVYGPKQSRAYAGVVIEFIRRVLRREPPIIYGDGEQTRDFIHISDVIDAIMKAMSIERARGVFNIGSGKAVTINQLAKLILKTLNREDLKPVYAPPRPGDIKHSIADITKSRKILGFEPKISLEEGIKTLINVIANS</sequence>
<protein>
    <submittedName>
        <fullName evidence="2">NAD-dependent epimerase/dehydratase family protein</fullName>
    </submittedName>
</protein>
<accession>A0A7J2U1Q8</accession>
<feature type="domain" description="NAD-dependent epimerase/dehydratase" evidence="1">
    <location>
        <begin position="6"/>
        <end position="237"/>
    </location>
</feature>
<organism evidence="2">
    <name type="scientific">Ignisphaera aggregans</name>
    <dbReference type="NCBI Taxonomy" id="334771"/>
    <lineage>
        <taxon>Archaea</taxon>
        <taxon>Thermoproteota</taxon>
        <taxon>Thermoprotei</taxon>
        <taxon>Desulfurococcales</taxon>
        <taxon>Desulfurococcaceae</taxon>
        <taxon>Ignisphaera</taxon>
    </lineage>
</organism>
<name>A0A7J2U1Q8_9CREN</name>
<dbReference type="PANTHER" id="PTHR43245">
    <property type="entry name" value="BIFUNCTIONAL POLYMYXIN RESISTANCE PROTEIN ARNA"/>
    <property type="match status" value="1"/>
</dbReference>
<dbReference type="InterPro" id="IPR001509">
    <property type="entry name" value="Epimerase_deHydtase"/>
</dbReference>
<dbReference type="Gene3D" id="3.40.50.720">
    <property type="entry name" value="NAD(P)-binding Rossmann-like Domain"/>
    <property type="match status" value="1"/>
</dbReference>
<dbReference type="InterPro" id="IPR050177">
    <property type="entry name" value="Lipid_A_modif_metabolic_enz"/>
</dbReference>
<dbReference type="InterPro" id="IPR036291">
    <property type="entry name" value="NAD(P)-bd_dom_sf"/>
</dbReference>